<proteinExistence type="predicted"/>
<evidence type="ECO:0000259" key="2">
    <source>
        <dbReference type="PROSITE" id="PS50883"/>
    </source>
</evidence>
<keyword evidence="5" id="KW-1185">Reference proteome</keyword>
<dbReference type="CDD" id="cd01948">
    <property type="entry name" value="EAL"/>
    <property type="match status" value="1"/>
</dbReference>
<dbReference type="SUPFAM" id="SSF63829">
    <property type="entry name" value="Calcium-dependent phosphotriesterase"/>
    <property type="match status" value="2"/>
</dbReference>
<dbReference type="Gene3D" id="3.20.20.450">
    <property type="entry name" value="EAL domain"/>
    <property type="match status" value="1"/>
</dbReference>
<keyword evidence="1" id="KW-0812">Transmembrane</keyword>
<dbReference type="InterPro" id="IPR035919">
    <property type="entry name" value="EAL_sf"/>
</dbReference>
<dbReference type="NCBIfam" id="TIGR00254">
    <property type="entry name" value="GGDEF"/>
    <property type="match status" value="1"/>
</dbReference>
<evidence type="ECO:0000313" key="4">
    <source>
        <dbReference type="EMBL" id="QIZ78113.1"/>
    </source>
</evidence>
<dbReference type="InterPro" id="IPR011110">
    <property type="entry name" value="Reg_prop"/>
</dbReference>
<dbReference type="InterPro" id="IPR050706">
    <property type="entry name" value="Cyclic-di-GMP_PDE-like"/>
</dbReference>
<dbReference type="Pfam" id="PF07494">
    <property type="entry name" value="Reg_prop"/>
    <property type="match status" value="2"/>
</dbReference>
<dbReference type="PANTHER" id="PTHR33121:SF70">
    <property type="entry name" value="SIGNALING PROTEIN YKOW"/>
    <property type="match status" value="1"/>
</dbReference>
<protein>
    <submittedName>
        <fullName evidence="4">EAL domain-containing protein</fullName>
    </submittedName>
</protein>
<dbReference type="KEGG" id="fes:HER31_15115"/>
<dbReference type="GO" id="GO:0071111">
    <property type="term" value="F:cyclic-guanylate-specific phosphodiesterase activity"/>
    <property type="evidence" value="ECO:0007669"/>
    <property type="project" value="InterPro"/>
</dbReference>
<dbReference type="InterPro" id="IPR001633">
    <property type="entry name" value="EAL_dom"/>
</dbReference>
<dbReference type="InterPro" id="IPR029787">
    <property type="entry name" value="Nucleotide_cyclase"/>
</dbReference>
<dbReference type="Pfam" id="PF07495">
    <property type="entry name" value="Y_Y_Y"/>
    <property type="match status" value="1"/>
</dbReference>
<feature type="transmembrane region" description="Helical" evidence="1">
    <location>
        <begin position="812"/>
        <end position="832"/>
    </location>
</feature>
<name>A0A6H1UIH1_9GAMM</name>
<reference evidence="4 5" key="1">
    <citation type="submission" date="2020-04" db="EMBL/GenBank/DDBJ databases">
        <title>Ferrimonas sp. S7 isolated from sea water.</title>
        <authorList>
            <person name="Bae S.S."/>
            <person name="Baek K."/>
        </authorList>
    </citation>
    <scope>NUCLEOTIDE SEQUENCE [LARGE SCALE GENOMIC DNA]</scope>
    <source>
        <strain evidence="4 5">S7</strain>
    </source>
</reference>
<dbReference type="InterPro" id="IPR013783">
    <property type="entry name" value="Ig-like_fold"/>
</dbReference>
<dbReference type="Gene3D" id="3.30.70.270">
    <property type="match status" value="1"/>
</dbReference>
<dbReference type="SUPFAM" id="SSF141868">
    <property type="entry name" value="EAL domain-like"/>
    <property type="match status" value="1"/>
</dbReference>
<dbReference type="EMBL" id="CP051180">
    <property type="protein sequence ID" value="QIZ78113.1"/>
    <property type="molecule type" value="Genomic_DNA"/>
</dbReference>
<dbReference type="PROSITE" id="PS50887">
    <property type="entry name" value="GGDEF"/>
    <property type="match status" value="1"/>
</dbReference>
<evidence type="ECO:0000256" key="1">
    <source>
        <dbReference type="SAM" id="Phobius"/>
    </source>
</evidence>
<dbReference type="Pfam" id="PF00990">
    <property type="entry name" value="GGDEF"/>
    <property type="match status" value="1"/>
</dbReference>
<keyword evidence="1" id="KW-0472">Membrane</keyword>
<dbReference type="Pfam" id="PF00563">
    <property type="entry name" value="EAL"/>
    <property type="match status" value="1"/>
</dbReference>
<dbReference type="Gene3D" id="2.130.10.10">
    <property type="entry name" value="YVTN repeat-like/Quinoprotein amine dehydrogenase"/>
    <property type="match status" value="4"/>
</dbReference>
<dbReference type="CDD" id="cd01949">
    <property type="entry name" value="GGDEF"/>
    <property type="match status" value="1"/>
</dbReference>
<dbReference type="PROSITE" id="PS50883">
    <property type="entry name" value="EAL"/>
    <property type="match status" value="1"/>
</dbReference>
<dbReference type="InterPro" id="IPR000160">
    <property type="entry name" value="GGDEF_dom"/>
</dbReference>
<evidence type="ECO:0000313" key="5">
    <source>
        <dbReference type="Proteomes" id="UP000501602"/>
    </source>
</evidence>
<dbReference type="Proteomes" id="UP000501602">
    <property type="component" value="Chromosome"/>
</dbReference>
<gene>
    <name evidence="4" type="ORF">HER31_15115</name>
</gene>
<dbReference type="SMART" id="SM00267">
    <property type="entry name" value="GGDEF"/>
    <property type="match status" value="1"/>
</dbReference>
<dbReference type="SUPFAM" id="SSF55073">
    <property type="entry name" value="Nucleotide cyclase"/>
    <property type="match status" value="1"/>
</dbReference>
<dbReference type="InterPro" id="IPR011123">
    <property type="entry name" value="Y_Y_Y"/>
</dbReference>
<dbReference type="InterPro" id="IPR043128">
    <property type="entry name" value="Rev_trsase/Diguanyl_cyclase"/>
</dbReference>
<dbReference type="RefSeq" id="WP_168661765.1">
    <property type="nucleotide sequence ID" value="NZ_CP051180.1"/>
</dbReference>
<accession>A0A6H1UIH1</accession>
<dbReference type="SMART" id="SM00052">
    <property type="entry name" value="EAL"/>
    <property type="match status" value="1"/>
</dbReference>
<evidence type="ECO:0000259" key="3">
    <source>
        <dbReference type="PROSITE" id="PS50887"/>
    </source>
</evidence>
<dbReference type="PANTHER" id="PTHR33121">
    <property type="entry name" value="CYCLIC DI-GMP PHOSPHODIESTERASE PDEF"/>
    <property type="match status" value="1"/>
</dbReference>
<feature type="domain" description="GGDEF" evidence="3">
    <location>
        <begin position="873"/>
        <end position="1006"/>
    </location>
</feature>
<feature type="transmembrane region" description="Helical" evidence="1">
    <location>
        <begin position="32"/>
        <end position="52"/>
    </location>
</feature>
<organism evidence="4 5">
    <name type="scientific">Ferrimonas lipolytica</name>
    <dbReference type="NCBI Taxonomy" id="2724191"/>
    <lineage>
        <taxon>Bacteria</taxon>
        <taxon>Pseudomonadati</taxon>
        <taxon>Pseudomonadota</taxon>
        <taxon>Gammaproteobacteria</taxon>
        <taxon>Alteromonadales</taxon>
        <taxon>Ferrimonadaceae</taxon>
        <taxon>Ferrimonas</taxon>
    </lineage>
</organism>
<dbReference type="InterPro" id="IPR015943">
    <property type="entry name" value="WD40/YVTN_repeat-like_dom_sf"/>
</dbReference>
<keyword evidence="1" id="KW-1133">Transmembrane helix</keyword>
<sequence length="1288" mass="143619">MFKYAPSHLQIDRHLSGFDATITQRFSWLRRCITAVTFPLFLLCCSFTVTAIDYRFDTLQVENGLLSNYTNVIFQQSNGYVWLASDQGASRYDGHRFEHYRHNPGHIHHLSNNIITGFAEDSSGNVWVSTEFGLNKISPDGRVKHYLPAPTNSNAIASSFIMSIFADDSQRIWISGENGIQYYHPSSDSFVTIKAFDKHGHIINSGEFNQFVQLDNGELFIASDSGLLQANNSRSEFNSIVTDDHSSEILQSPISYIQSLSGNRLIVASTPFGIHLFDQNNGHASALFNNSSDVVIEGRELHAVLEISNGDVWLGYSNGIAVLDSQLQFVSTIKSDELNRYSLPGNTVFHLLQDRSGLIWVANTNGVSTYSYLRASTTLYQRGTTANSLSSNDVNAISSSGNQQLWIATDNAIAYLSSKHTPLEQFSFADNPPSRHIWQVRQSVDNRLWYAASDGIGFIDKNQGISRHFSNRSSGSSVLPNVDIFTVLPDEHGGVWFTGQHQTGLQYFHPDDGMGARYLDAAHPYSAMDHFTYNTIWGAQGEIWMATTNGVYRVDPNTGESQHYPLSNQSESARATDITLHPSGDIWVSSQGAGLVQLQHQHGEEHYRVNHIQPLPNAELPSFKAIAADTNNANLLWLISPYHLYRYDIQQQRFNSFPSLIESRNLSFVDTGLAHNGDNLYIASNIGLIEIDTEQLQPNTFEPPVLITHVKANGRKVVANAASTKERIALPYQDNTLEFSFAALDFTAPKRNQLRYRLVGADDDWIEAQGETSVTYTNLGSGDYHFMVEGSNSDGRWSSHIGHWYFNIAPPWWAYTLAGLCLVITLLGYVFAKHRIARIDMLRSMAFTDSLTGLANRAKFIAWLDKKCANSNTPFSVLYIDLDNFKYINDSFGHNVGDLYIHTIATKIKRTVRPTDRLARLGGDEFAIIVDGQLNKQDSDGLIARLLNRIAIKHQLNGQNIQGSASIGIACYPGDGADSMTLLKNADTAMYAAKRRGKNIYNFFSDSQSQQMHHEFNLSSEIHLAISKQQIHVYYQAKICVVTGKISGAEALARWLHPLRGMISPVDFIPVAESNGTIVPMGQQVLYNACKSAKEWHDSGLLTGPMSVNVSALELRSERFVESVLNTLEKTKLPAAMLELELTESLLVENIHVASDIINRLRQHGIRVSLDDFGTGYSSLSYLEKLPLDTLKIDRSFIRKMSTDGNENKVLRGVLRLAKELGLDVVAEGVETEQQLQQLHQYQCQQAQGFLICKPIDRDAFNQFLQARADYPNGSKKTSPNAAIAVVS</sequence>
<dbReference type="Gene3D" id="2.60.40.10">
    <property type="entry name" value="Immunoglobulins"/>
    <property type="match status" value="1"/>
</dbReference>
<feature type="domain" description="EAL" evidence="2">
    <location>
        <begin position="1015"/>
        <end position="1269"/>
    </location>
</feature>